<dbReference type="STRING" id="440514.SAMN04488010_1615"/>
<proteinExistence type="predicted"/>
<dbReference type="EMBL" id="FOYX01000001">
    <property type="protein sequence ID" value="SFR65441.1"/>
    <property type="molecule type" value="Genomic_DNA"/>
</dbReference>
<accession>A0A1I6IFJ9</accession>
<evidence type="ECO:0008006" key="3">
    <source>
        <dbReference type="Google" id="ProtNLM"/>
    </source>
</evidence>
<dbReference type="Proteomes" id="UP000199462">
    <property type="component" value="Unassembled WGS sequence"/>
</dbReference>
<dbReference type="RefSeq" id="WP_091902564.1">
    <property type="nucleotide sequence ID" value="NZ_FOYX01000001.1"/>
</dbReference>
<dbReference type="PROSITE" id="PS51257">
    <property type="entry name" value="PROKAR_LIPOPROTEIN"/>
    <property type="match status" value="1"/>
</dbReference>
<name>A0A1I6IFJ9_9FLAO</name>
<gene>
    <name evidence="1" type="ORF">SAMN04488010_1615</name>
</gene>
<reference evidence="2" key="1">
    <citation type="submission" date="2016-10" db="EMBL/GenBank/DDBJ databases">
        <authorList>
            <person name="Varghese N."/>
            <person name="Submissions S."/>
        </authorList>
    </citation>
    <scope>NUCLEOTIDE SEQUENCE [LARGE SCALE GENOMIC DNA]</scope>
    <source>
        <strain evidence="2">DSM 19891</strain>
    </source>
</reference>
<evidence type="ECO:0000313" key="2">
    <source>
        <dbReference type="Proteomes" id="UP000199462"/>
    </source>
</evidence>
<organism evidence="1 2">
    <name type="scientific">Maribacter stanieri</name>
    <dbReference type="NCBI Taxonomy" id="440514"/>
    <lineage>
        <taxon>Bacteria</taxon>
        <taxon>Pseudomonadati</taxon>
        <taxon>Bacteroidota</taxon>
        <taxon>Flavobacteriia</taxon>
        <taxon>Flavobacteriales</taxon>
        <taxon>Flavobacteriaceae</taxon>
        <taxon>Maribacter</taxon>
    </lineage>
</organism>
<dbReference type="AlphaFoldDB" id="A0A1I6IFJ9"/>
<keyword evidence="2" id="KW-1185">Reference proteome</keyword>
<sequence>MKRIYWFLIASFFFVFTGCDDEDDNVVNEELPISTIAGLNTFGCLINGQVYVPEKGSFCLDCEDAPKLQLTYGEVFEEYRFSLGTFNDTDGDVSIVLELFNGDEPLTEGLYSLSQTILETNDTPVANATCSINKKISGEKIESEFYSNENIGGVLEIIKIDEEKKFISGTFYFSAVDGNGQFVNITDGRFDVTYNSF</sequence>
<evidence type="ECO:0000313" key="1">
    <source>
        <dbReference type="EMBL" id="SFR65441.1"/>
    </source>
</evidence>
<protein>
    <recommendedName>
        <fullName evidence="3">Lipoprotein</fullName>
    </recommendedName>
</protein>